<evidence type="ECO:0000313" key="1">
    <source>
        <dbReference type="EMBL" id="KZN59111.1"/>
    </source>
</evidence>
<protein>
    <submittedName>
        <fullName evidence="1">Uncharacterized protein</fullName>
    </submittedName>
</protein>
<dbReference type="Proteomes" id="UP000076661">
    <property type="component" value="Unassembled WGS sequence"/>
</dbReference>
<dbReference type="PATRIC" id="fig|1365257.3.peg.5172"/>
<reference evidence="1 2" key="1">
    <citation type="submission" date="2013-07" db="EMBL/GenBank/DDBJ databases">
        <title>Comparative Genomic and Metabolomic Analysis of Twelve Strains of Pseudoalteromonas luteoviolacea.</title>
        <authorList>
            <person name="Vynne N.G."/>
            <person name="Mansson M."/>
            <person name="Gram L."/>
        </authorList>
    </citation>
    <scope>NUCLEOTIDE SEQUENCE [LARGE SCALE GENOMIC DNA]</scope>
    <source>
        <strain evidence="1 2">S4060-1</strain>
    </source>
</reference>
<organism evidence="1 2">
    <name type="scientific">Pseudoalteromonas luteoviolacea S4060-1</name>
    <dbReference type="NCBI Taxonomy" id="1365257"/>
    <lineage>
        <taxon>Bacteria</taxon>
        <taxon>Pseudomonadati</taxon>
        <taxon>Pseudomonadota</taxon>
        <taxon>Gammaproteobacteria</taxon>
        <taxon>Alteromonadales</taxon>
        <taxon>Pseudoalteromonadaceae</taxon>
        <taxon>Pseudoalteromonas</taxon>
    </lineage>
</organism>
<gene>
    <name evidence="1" type="ORF">N478_08770</name>
</gene>
<evidence type="ECO:0000313" key="2">
    <source>
        <dbReference type="Proteomes" id="UP000076661"/>
    </source>
</evidence>
<accession>A0A161XYW3</accession>
<proteinExistence type="predicted"/>
<comment type="caution">
    <text evidence="1">The sequence shown here is derived from an EMBL/GenBank/DDBJ whole genome shotgun (WGS) entry which is preliminary data.</text>
</comment>
<sequence>MILNRLKSYAVIIVLSTCFITAKESEACAAASDEYMLNHEKMIQQSADIYLVKAVSKKLENKIITTTFNVLDVVKGRERKQLTISFPAFEYDEKASHQFMTDFSLHKDEKFWKDGVGRSQILTNCETTASFRLGYGYLLFPKFKSNAKGVEVINDTSDKWYQFVKERVEANVK</sequence>
<name>A0A161XYW3_9GAMM</name>
<dbReference type="AlphaFoldDB" id="A0A161XYW3"/>
<dbReference type="EMBL" id="AUXX01000073">
    <property type="protein sequence ID" value="KZN59111.1"/>
    <property type="molecule type" value="Genomic_DNA"/>
</dbReference>